<feature type="region of interest" description="Disordered" evidence="1">
    <location>
        <begin position="142"/>
        <end position="161"/>
    </location>
</feature>
<evidence type="ECO:0000313" key="4">
    <source>
        <dbReference type="Proteomes" id="UP000184330"/>
    </source>
</evidence>
<evidence type="ECO:0000256" key="1">
    <source>
        <dbReference type="SAM" id="MobiDB-lite"/>
    </source>
</evidence>
<gene>
    <name evidence="3" type="ORF">PAC_19550</name>
</gene>
<sequence length="161" mass="17280">MATPLMFTFLILMLFHAADDDFATNSVDSSSSSTWPHCPSDEATPVDATPSIGRSSSDSSLRTRKFACTDIIDEESDRPVHGAGSPSKPNAIATPKPLGTVAGQYRPLFVASSQPPSLEESRAPKRTNTVKVRRHESLLMNAHLNAPDANKKTITSEKEGG</sequence>
<organism evidence="3 4">
    <name type="scientific">Phialocephala subalpina</name>
    <dbReference type="NCBI Taxonomy" id="576137"/>
    <lineage>
        <taxon>Eukaryota</taxon>
        <taxon>Fungi</taxon>
        <taxon>Dikarya</taxon>
        <taxon>Ascomycota</taxon>
        <taxon>Pezizomycotina</taxon>
        <taxon>Leotiomycetes</taxon>
        <taxon>Helotiales</taxon>
        <taxon>Mollisiaceae</taxon>
        <taxon>Phialocephala</taxon>
        <taxon>Phialocephala fortinii species complex</taxon>
    </lineage>
</organism>
<reference evidence="3 4" key="1">
    <citation type="submission" date="2016-03" db="EMBL/GenBank/DDBJ databases">
        <authorList>
            <person name="Ploux O."/>
        </authorList>
    </citation>
    <scope>NUCLEOTIDE SEQUENCE [LARGE SCALE GENOMIC DNA]</scope>
    <source>
        <strain evidence="3 4">UAMH 11012</strain>
    </source>
</reference>
<proteinExistence type="predicted"/>
<dbReference type="Proteomes" id="UP000184330">
    <property type="component" value="Unassembled WGS sequence"/>
</dbReference>
<evidence type="ECO:0000313" key="3">
    <source>
        <dbReference type="EMBL" id="CZR69650.1"/>
    </source>
</evidence>
<protein>
    <submittedName>
        <fullName evidence="3">Uncharacterized protein</fullName>
    </submittedName>
</protein>
<feature type="signal peptide" evidence="2">
    <location>
        <begin position="1"/>
        <end position="17"/>
    </location>
</feature>
<dbReference type="OrthoDB" id="10659608at2759"/>
<feature type="chain" id="PRO_5012928044" evidence="2">
    <location>
        <begin position="18"/>
        <end position="161"/>
    </location>
</feature>
<keyword evidence="4" id="KW-1185">Reference proteome</keyword>
<name>A0A1L7XXC3_9HELO</name>
<keyword evidence="2" id="KW-0732">Signal</keyword>
<evidence type="ECO:0000256" key="2">
    <source>
        <dbReference type="SAM" id="SignalP"/>
    </source>
</evidence>
<feature type="region of interest" description="Disordered" evidence="1">
    <location>
        <begin position="26"/>
        <end position="98"/>
    </location>
</feature>
<dbReference type="EMBL" id="FJOG01000076">
    <property type="protein sequence ID" value="CZR69650.1"/>
    <property type="molecule type" value="Genomic_DNA"/>
</dbReference>
<accession>A0A1L7XXC3</accession>
<feature type="region of interest" description="Disordered" evidence="1">
    <location>
        <begin position="111"/>
        <end position="130"/>
    </location>
</feature>
<dbReference type="AlphaFoldDB" id="A0A1L7XXC3"/>
<feature type="compositionally biased region" description="Basic and acidic residues" evidence="1">
    <location>
        <begin position="149"/>
        <end position="161"/>
    </location>
</feature>